<evidence type="ECO:0000313" key="3">
    <source>
        <dbReference type="Proteomes" id="UP000250235"/>
    </source>
</evidence>
<sequence length="179" mass="20609">MDWMRCLNGPREQASNTVALDEKNRAKLVNEIREEKPDQGSQQLGAYDGKQKATVEKEATSWEGNKLRNQLSKATCLASHVIKVKKIMQSIKRQRTQSTTVSEDFNGYNFVSTDKSPRQAINNKSRAQVEERETRGAHNRRRAQREERSVVQIRKVKQKNAQHKLWEDIGEINSDRSTS</sequence>
<evidence type="ECO:0000256" key="1">
    <source>
        <dbReference type="SAM" id="MobiDB-lite"/>
    </source>
</evidence>
<protein>
    <submittedName>
        <fullName evidence="2">Uncharacterized protein</fullName>
    </submittedName>
</protein>
<feature type="region of interest" description="Disordered" evidence="1">
    <location>
        <begin position="33"/>
        <end position="52"/>
    </location>
</feature>
<reference evidence="2 3" key="1">
    <citation type="journal article" date="2015" name="Proc. Natl. Acad. Sci. U.S.A.">
        <title>The resurrection genome of Boea hygrometrica: A blueprint for survival of dehydration.</title>
        <authorList>
            <person name="Xiao L."/>
            <person name="Yang G."/>
            <person name="Zhang L."/>
            <person name="Yang X."/>
            <person name="Zhao S."/>
            <person name="Ji Z."/>
            <person name="Zhou Q."/>
            <person name="Hu M."/>
            <person name="Wang Y."/>
            <person name="Chen M."/>
            <person name="Xu Y."/>
            <person name="Jin H."/>
            <person name="Xiao X."/>
            <person name="Hu G."/>
            <person name="Bao F."/>
            <person name="Hu Y."/>
            <person name="Wan P."/>
            <person name="Li L."/>
            <person name="Deng X."/>
            <person name="Kuang T."/>
            <person name="Xiang C."/>
            <person name="Zhu J.K."/>
            <person name="Oliver M.J."/>
            <person name="He Y."/>
        </authorList>
    </citation>
    <scope>NUCLEOTIDE SEQUENCE [LARGE SCALE GENOMIC DNA]</scope>
    <source>
        <strain evidence="3">cv. XS01</strain>
    </source>
</reference>
<dbReference type="Proteomes" id="UP000250235">
    <property type="component" value="Unassembled WGS sequence"/>
</dbReference>
<gene>
    <name evidence="2" type="ORF">F511_20473</name>
</gene>
<feature type="compositionally biased region" description="Polar residues" evidence="1">
    <location>
        <begin position="106"/>
        <end position="126"/>
    </location>
</feature>
<evidence type="ECO:0000313" key="2">
    <source>
        <dbReference type="EMBL" id="KZV34549.1"/>
    </source>
</evidence>
<organism evidence="2 3">
    <name type="scientific">Dorcoceras hygrometricum</name>
    <dbReference type="NCBI Taxonomy" id="472368"/>
    <lineage>
        <taxon>Eukaryota</taxon>
        <taxon>Viridiplantae</taxon>
        <taxon>Streptophyta</taxon>
        <taxon>Embryophyta</taxon>
        <taxon>Tracheophyta</taxon>
        <taxon>Spermatophyta</taxon>
        <taxon>Magnoliopsida</taxon>
        <taxon>eudicotyledons</taxon>
        <taxon>Gunneridae</taxon>
        <taxon>Pentapetalae</taxon>
        <taxon>asterids</taxon>
        <taxon>lamiids</taxon>
        <taxon>Lamiales</taxon>
        <taxon>Gesneriaceae</taxon>
        <taxon>Didymocarpoideae</taxon>
        <taxon>Trichosporeae</taxon>
        <taxon>Loxocarpinae</taxon>
        <taxon>Dorcoceras</taxon>
    </lineage>
</organism>
<feature type="region of interest" description="Disordered" evidence="1">
    <location>
        <begin position="106"/>
        <end position="157"/>
    </location>
</feature>
<name>A0A2Z7BMD4_9LAMI</name>
<dbReference type="AlphaFoldDB" id="A0A2Z7BMD4"/>
<dbReference type="EMBL" id="KV005039">
    <property type="protein sequence ID" value="KZV34549.1"/>
    <property type="molecule type" value="Genomic_DNA"/>
</dbReference>
<keyword evidence="3" id="KW-1185">Reference proteome</keyword>
<accession>A0A2Z7BMD4</accession>
<feature type="compositionally biased region" description="Basic and acidic residues" evidence="1">
    <location>
        <begin position="127"/>
        <end position="136"/>
    </location>
</feature>
<proteinExistence type="predicted"/>